<name>A0A7G1Q933_9GAMM</name>
<gene>
    <name evidence="3" type="ORF">NSCAC_0500</name>
</gene>
<dbReference type="InterPro" id="IPR025362">
    <property type="entry name" value="DUF4266"/>
</dbReference>
<feature type="region of interest" description="Disordered" evidence="1">
    <location>
        <begin position="59"/>
        <end position="79"/>
    </location>
</feature>
<dbReference type="PROSITE" id="PS51257">
    <property type="entry name" value="PROKAR_LIPOPROTEIN"/>
    <property type="match status" value="1"/>
</dbReference>
<evidence type="ECO:0000313" key="3">
    <source>
        <dbReference type="EMBL" id="CAB1275106.1"/>
    </source>
</evidence>
<feature type="domain" description="DUF4266" evidence="2">
    <location>
        <begin position="30"/>
        <end position="78"/>
    </location>
</feature>
<evidence type="ECO:0000259" key="2">
    <source>
        <dbReference type="Pfam" id="PF14086"/>
    </source>
</evidence>
<dbReference type="AlphaFoldDB" id="A0A7G1Q933"/>
<dbReference type="KEGG" id="ntg:NSCAC_0500"/>
<organism evidence="3 4">
    <name type="scientific">Candidatus Nitrosacidococcus tergens</name>
    <dbReference type="NCBI Taxonomy" id="553981"/>
    <lineage>
        <taxon>Bacteria</taxon>
        <taxon>Pseudomonadati</taxon>
        <taxon>Pseudomonadota</taxon>
        <taxon>Gammaproteobacteria</taxon>
        <taxon>Chromatiales</taxon>
        <taxon>Chromatiaceae</taxon>
        <taxon>Candidatus Nitrosacidococcus</taxon>
    </lineage>
</organism>
<proteinExistence type="predicted"/>
<protein>
    <submittedName>
        <fullName evidence="3">Arginine decarboxylase</fullName>
    </submittedName>
</protein>
<dbReference type="RefSeq" id="WP_197744851.1">
    <property type="nucleotide sequence ID" value="NZ_LR778175.1"/>
</dbReference>
<feature type="compositionally biased region" description="Gly residues" evidence="1">
    <location>
        <begin position="70"/>
        <end position="79"/>
    </location>
</feature>
<dbReference type="Proteomes" id="UP000516072">
    <property type="component" value="Chromosome"/>
</dbReference>
<evidence type="ECO:0000256" key="1">
    <source>
        <dbReference type="SAM" id="MobiDB-lite"/>
    </source>
</evidence>
<evidence type="ECO:0000313" key="4">
    <source>
        <dbReference type="Proteomes" id="UP000516072"/>
    </source>
</evidence>
<reference evidence="3 4" key="1">
    <citation type="submission" date="2020-03" db="EMBL/GenBank/DDBJ databases">
        <authorList>
            <person name="Picone N."/>
        </authorList>
    </citation>
    <scope>NUCLEOTIDE SEQUENCE [LARGE SCALE GENOMIC DNA]</scope>
    <source>
        <strain evidence="3">NSCAC1</strain>
    </source>
</reference>
<keyword evidence="4" id="KW-1185">Reference proteome</keyword>
<accession>A0A7G1Q933</accession>
<dbReference type="EMBL" id="LR778175">
    <property type="protein sequence ID" value="CAB1275106.1"/>
    <property type="molecule type" value="Genomic_DNA"/>
</dbReference>
<sequence length="79" mass="8611">MKKHKYISRIWLVIPLFLFLFSIISGCSQVAPWERGNLARFQMNPAPHPLQDAAKQQVTSARESAAGGSNTTGGGCGCY</sequence>
<dbReference type="Pfam" id="PF14086">
    <property type="entry name" value="DUF4266"/>
    <property type="match status" value="1"/>
</dbReference>